<accession>A0A078HB29</accession>
<dbReference type="Proteomes" id="UP000028999">
    <property type="component" value="Unassembled WGS sequence"/>
</dbReference>
<evidence type="ECO:0000313" key="1">
    <source>
        <dbReference type="EMBL" id="CDY34694.1"/>
    </source>
</evidence>
<organism evidence="1 2">
    <name type="scientific">Brassica napus</name>
    <name type="common">Rape</name>
    <dbReference type="NCBI Taxonomy" id="3708"/>
    <lineage>
        <taxon>Eukaryota</taxon>
        <taxon>Viridiplantae</taxon>
        <taxon>Streptophyta</taxon>
        <taxon>Embryophyta</taxon>
        <taxon>Tracheophyta</taxon>
        <taxon>Spermatophyta</taxon>
        <taxon>Magnoliopsida</taxon>
        <taxon>eudicotyledons</taxon>
        <taxon>Gunneridae</taxon>
        <taxon>Pentapetalae</taxon>
        <taxon>rosids</taxon>
        <taxon>malvids</taxon>
        <taxon>Brassicales</taxon>
        <taxon>Brassicaceae</taxon>
        <taxon>Brassiceae</taxon>
        <taxon>Brassica</taxon>
    </lineage>
</organism>
<proteinExistence type="predicted"/>
<evidence type="ECO:0000313" key="2">
    <source>
        <dbReference type="Proteomes" id="UP000028999"/>
    </source>
</evidence>
<protein>
    <submittedName>
        <fullName evidence="1">BnaA01g33310D protein</fullName>
    </submittedName>
</protein>
<sequence length="54" mass="6648">MQDILKRMVLFCKAAAEVPWYVPVEVSAMEMAIWLSSQWWCCFFYVLWCYKIWF</sequence>
<dbReference type="STRING" id="3708.A0A078HB29"/>
<keyword evidence="2" id="KW-1185">Reference proteome</keyword>
<dbReference type="AlphaFoldDB" id="A0A078HB29"/>
<reference evidence="1 2" key="1">
    <citation type="journal article" date="2014" name="Science">
        <title>Plant genetics. Early allopolyploid evolution in the post-Neolithic Brassica napus oilseed genome.</title>
        <authorList>
            <person name="Chalhoub B."/>
            <person name="Denoeud F."/>
            <person name="Liu S."/>
            <person name="Parkin I.A."/>
            <person name="Tang H."/>
            <person name="Wang X."/>
            <person name="Chiquet J."/>
            <person name="Belcram H."/>
            <person name="Tong C."/>
            <person name="Samans B."/>
            <person name="Correa M."/>
            <person name="Da Silva C."/>
            <person name="Just J."/>
            <person name="Falentin C."/>
            <person name="Koh C.S."/>
            <person name="Le Clainche I."/>
            <person name="Bernard M."/>
            <person name="Bento P."/>
            <person name="Noel B."/>
            <person name="Labadie K."/>
            <person name="Alberti A."/>
            <person name="Charles M."/>
            <person name="Arnaud D."/>
            <person name="Guo H."/>
            <person name="Daviaud C."/>
            <person name="Alamery S."/>
            <person name="Jabbari K."/>
            <person name="Zhao M."/>
            <person name="Edger P.P."/>
            <person name="Chelaifa H."/>
            <person name="Tack D."/>
            <person name="Lassalle G."/>
            <person name="Mestiri I."/>
            <person name="Schnel N."/>
            <person name="Le Paslier M.C."/>
            <person name="Fan G."/>
            <person name="Renault V."/>
            <person name="Bayer P.E."/>
            <person name="Golicz A.A."/>
            <person name="Manoli S."/>
            <person name="Lee T.H."/>
            <person name="Thi V.H."/>
            <person name="Chalabi S."/>
            <person name="Hu Q."/>
            <person name="Fan C."/>
            <person name="Tollenaere R."/>
            <person name="Lu Y."/>
            <person name="Battail C."/>
            <person name="Shen J."/>
            <person name="Sidebottom C.H."/>
            <person name="Wang X."/>
            <person name="Canaguier A."/>
            <person name="Chauveau A."/>
            <person name="Berard A."/>
            <person name="Deniot G."/>
            <person name="Guan M."/>
            <person name="Liu Z."/>
            <person name="Sun F."/>
            <person name="Lim Y.P."/>
            <person name="Lyons E."/>
            <person name="Town C.D."/>
            <person name="Bancroft I."/>
            <person name="Wang X."/>
            <person name="Meng J."/>
            <person name="Ma J."/>
            <person name="Pires J.C."/>
            <person name="King G.J."/>
            <person name="Brunel D."/>
            <person name="Delourme R."/>
            <person name="Renard M."/>
            <person name="Aury J.M."/>
            <person name="Adams K.L."/>
            <person name="Batley J."/>
            <person name="Snowdon R.J."/>
            <person name="Tost J."/>
            <person name="Edwards D."/>
            <person name="Zhou Y."/>
            <person name="Hua W."/>
            <person name="Sharpe A.G."/>
            <person name="Paterson A.H."/>
            <person name="Guan C."/>
            <person name="Wincker P."/>
        </authorList>
    </citation>
    <scope>NUCLEOTIDE SEQUENCE [LARGE SCALE GENOMIC DNA]</scope>
    <source>
        <strain evidence="2">cv. Darmor-bzh</strain>
    </source>
</reference>
<dbReference type="PaxDb" id="3708-A0A078HB29"/>
<dbReference type="EMBL" id="LK032340">
    <property type="protein sequence ID" value="CDY34694.1"/>
    <property type="molecule type" value="Genomic_DNA"/>
</dbReference>
<dbReference type="Gramene" id="CDY34694">
    <property type="protein sequence ID" value="CDY34694"/>
    <property type="gene ID" value="GSBRNA2T00057208001"/>
</dbReference>
<name>A0A078HB29_BRANA</name>
<gene>
    <name evidence="1" type="primary">BnaA01g33310D</name>
    <name evidence="1" type="ORF">GSBRNA2T00057208001</name>
</gene>